<protein>
    <recommendedName>
        <fullName evidence="3">FAS1 domain-containing protein</fullName>
    </recommendedName>
</protein>
<feature type="region of interest" description="Disordered" evidence="1">
    <location>
        <begin position="497"/>
        <end position="519"/>
    </location>
</feature>
<dbReference type="EMBL" id="LUEZ02000055">
    <property type="protein sequence ID" value="RDB21188.1"/>
    <property type="molecule type" value="Genomic_DNA"/>
</dbReference>
<dbReference type="PANTHER" id="PTHR10900">
    <property type="entry name" value="PERIOSTIN-RELATED"/>
    <property type="match status" value="1"/>
</dbReference>
<dbReference type="SMART" id="SM00554">
    <property type="entry name" value="FAS1"/>
    <property type="match status" value="2"/>
</dbReference>
<evidence type="ECO:0000256" key="1">
    <source>
        <dbReference type="SAM" id="MobiDB-lite"/>
    </source>
</evidence>
<dbReference type="PANTHER" id="PTHR10900:SF77">
    <property type="entry name" value="FI19380P1"/>
    <property type="match status" value="1"/>
</dbReference>
<comment type="caution">
    <text evidence="4">The sequence shown here is derived from an EMBL/GenBank/DDBJ whole genome shotgun (WGS) entry which is preliminary data.</text>
</comment>
<dbReference type="Proteomes" id="UP000076154">
    <property type="component" value="Unassembled WGS sequence"/>
</dbReference>
<dbReference type="SUPFAM" id="SSF82153">
    <property type="entry name" value="FAS1 domain"/>
    <property type="match status" value="2"/>
</dbReference>
<feature type="domain" description="FAS1" evidence="3">
    <location>
        <begin position="249"/>
        <end position="390"/>
    </location>
</feature>
<organism evidence="4 5">
    <name type="scientific">Hypsizygus marmoreus</name>
    <name type="common">White beech mushroom</name>
    <name type="synonym">Agaricus marmoreus</name>
    <dbReference type="NCBI Taxonomy" id="39966"/>
    <lineage>
        <taxon>Eukaryota</taxon>
        <taxon>Fungi</taxon>
        <taxon>Dikarya</taxon>
        <taxon>Basidiomycota</taxon>
        <taxon>Agaricomycotina</taxon>
        <taxon>Agaricomycetes</taxon>
        <taxon>Agaricomycetidae</taxon>
        <taxon>Agaricales</taxon>
        <taxon>Tricholomatineae</taxon>
        <taxon>Lyophyllaceae</taxon>
        <taxon>Hypsizygus</taxon>
    </lineage>
</organism>
<dbReference type="STRING" id="39966.A0A369JH34"/>
<accession>A0A369JH34</accession>
<evidence type="ECO:0000256" key="2">
    <source>
        <dbReference type="SAM" id="SignalP"/>
    </source>
</evidence>
<keyword evidence="5" id="KW-1185">Reference proteome</keyword>
<feature type="chain" id="PRO_5016925854" description="FAS1 domain-containing protein" evidence="2">
    <location>
        <begin position="26"/>
        <end position="642"/>
    </location>
</feature>
<dbReference type="InterPro" id="IPR036378">
    <property type="entry name" value="FAS1_dom_sf"/>
</dbReference>
<dbReference type="InterPro" id="IPR050904">
    <property type="entry name" value="Adhesion/Biosynth-related"/>
</dbReference>
<dbReference type="Pfam" id="PF02469">
    <property type="entry name" value="Fasciclin"/>
    <property type="match status" value="2"/>
</dbReference>
<feature type="region of interest" description="Disordered" evidence="1">
    <location>
        <begin position="37"/>
        <end position="65"/>
    </location>
</feature>
<sequence length="642" mass="71331">MFFPTTILALGGALAILALPPAAVGTQLESVWHGFNGQEPLFAGPPHPHPPHPHPPHHDHGPGNETIYNTLSKNKEYTKLTKAINFVDEIVSILNDSSADITFFAPPDSALRPPHKPHDDSNIRNETSAISAYDLSDALDLLDHLDTLSVDDKDKEKRKKFLKLIVRAILSYHILPSKRKALALADTNTYATKLVLPHSLGARPLRIRVTHGLISPTRIINFYSRIIRPDIGATNGIIHGINHPLLPPPPVFSELFMVPSTFSIFTSAVQRTGLTDSFDLRYVRGKDGGKGSLEGASAVTVFVPSNRAFEALPKKLQFFLFSPFGTRVLKKILQFHVVPNFVFHTDYRYNKTESFDSSGQSPGDTFDLSKIGPLGADGYPLQFNGIDHSLFDGPHDIPLFLGKGTYMPGDISPGFEVPPQPEQPTPADPLKFSSKLHEEILAMDAKEHEAITRAQQDHVAWYLEFFDVLTEGRAAARHDHMDGSHSHFSSIPSAIPAPPSSPHTPHLCPHKHRPGSPHHEPIDSFNLTLPTALENYTIDAHVDKFNVTIPFPGPRKPYRIITKLTINKQAVLFSDIVGLNGAIHVIDKILDPRGQGPHHPHQPHDPHHPPHDPHHPHHPHDLSYNSVWEDWEDWLPQWAAEN</sequence>
<evidence type="ECO:0000259" key="3">
    <source>
        <dbReference type="PROSITE" id="PS50213"/>
    </source>
</evidence>
<dbReference type="AlphaFoldDB" id="A0A369JH34"/>
<feature type="signal peptide" evidence="2">
    <location>
        <begin position="1"/>
        <end position="25"/>
    </location>
</feature>
<dbReference type="InterPro" id="IPR000782">
    <property type="entry name" value="FAS1_domain"/>
</dbReference>
<name>A0A369JH34_HYPMA</name>
<gene>
    <name evidence="4" type="ORF">Hypma_011364</name>
</gene>
<dbReference type="GO" id="GO:0005615">
    <property type="term" value="C:extracellular space"/>
    <property type="evidence" value="ECO:0007669"/>
    <property type="project" value="TreeGrafter"/>
</dbReference>
<feature type="compositionally biased region" description="Basic and acidic residues" evidence="1">
    <location>
        <begin position="602"/>
        <end position="613"/>
    </location>
</feature>
<feature type="region of interest" description="Disordered" evidence="1">
    <location>
        <begin position="591"/>
        <end position="621"/>
    </location>
</feature>
<dbReference type="Gene3D" id="2.30.180.10">
    <property type="entry name" value="FAS1 domain"/>
    <property type="match status" value="2"/>
</dbReference>
<evidence type="ECO:0000313" key="5">
    <source>
        <dbReference type="Proteomes" id="UP000076154"/>
    </source>
</evidence>
<proteinExistence type="predicted"/>
<evidence type="ECO:0000313" key="4">
    <source>
        <dbReference type="EMBL" id="RDB21188.1"/>
    </source>
</evidence>
<feature type="domain" description="FAS1" evidence="3">
    <location>
        <begin position="64"/>
        <end position="245"/>
    </location>
</feature>
<reference evidence="4" key="1">
    <citation type="submission" date="2018-04" db="EMBL/GenBank/DDBJ databases">
        <title>Whole genome sequencing of Hypsizygus marmoreus.</title>
        <authorList>
            <person name="Choi I.-G."/>
            <person name="Min B."/>
            <person name="Kim J.-G."/>
            <person name="Kim S."/>
            <person name="Oh Y.-L."/>
            <person name="Kong W.-S."/>
            <person name="Park H."/>
            <person name="Jeong J."/>
            <person name="Song E.-S."/>
        </authorList>
    </citation>
    <scope>NUCLEOTIDE SEQUENCE [LARGE SCALE GENOMIC DNA]</scope>
    <source>
        <strain evidence="4">51987-8</strain>
    </source>
</reference>
<dbReference type="InParanoid" id="A0A369JH34"/>
<keyword evidence="2" id="KW-0732">Signal</keyword>
<dbReference type="PROSITE" id="PS50213">
    <property type="entry name" value="FAS1"/>
    <property type="match status" value="2"/>
</dbReference>
<dbReference type="OrthoDB" id="7700931at2759"/>